<proteinExistence type="predicted"/>
<accession>A0A6J5NIZ5</accession>
<gene>
    <name evidence="1" type="ORF">UFOVP726_18</name>
</gene>
<evidence type="ECO:0000313" key="1">
    <source>
        <dbReference type="EMBL" id="CAB4159790.1"/>
    </source>
</evidence>
<reference evidence="1" key="1">
    <citation type="submission" date="2020-04" db="EMBL/GenBank/DDBJ databases">
        <authorList>
            <person name="Chiriac C."/>
            <person name="Salcher M."/>
            <person name="Ghai R."/>
            <person name="Kavagutti S V."/>
        </authorList>
    </citation>
    <scope>NUCLEOTIDE SEQUENCE</scope>
</reference>
<protein>
    <submittedName>
        <fullName evidence="1">Uncharacterized protein</fullName>
    </submittedName>
</protein>
<organism evidence="1">
    <name type="scientific">uncultured Caudovirales phage</name>
    <dbReference type="NCBI Taxonomy" id="2100421"/>
    <lineage>
        <taxon>Viruses</taxon>
        <taxon>Duplodnaviria</taxon>
        <taxon>Heunggongvirae</taxon>
        <taxon>Uroviricota</taxon>
        <taxon>Caudoviricetes</taxon>
        <taxon>Peduoviridae</taxon>
        <taxon>Maltschvirus</taxon>
        <taxon>Maltschvirus maltsch</taxon>
    </lineage>
</organism>
<sequence>MTLVLRRLGRGRWSPVRLQFDPARQAEWPTPLEARRGGRITLFGVTYRVSRVEA</sequence>
<dbReference type="EMBL" id="LR796695">
    <property type="protein sequence ID" value="CAB4159790.1"/>
    <property type="molecule type" value="Genomic_DNA"/>
</dbReference>
<name>A0A6J5NIZ5_9CAUD</name>